<reference evidence="2 4" key="1">
    <citation type="submission" date="2016-02" db="EMBL/GenBank/DDBJ databases">
        <authorList>
            <person name="Holder M.E."/>
            <person name="Ajami N.J."/>
            <person name="Petrosino J.F."/>
        </authorList>
    </citation>
    <scope>NUCLEOTIDE SEQUENCE [LARGE SCALE GENOMIC DNA]</scope>
    <source>
        <strain evidence="2 4">CCUG 32990</strain>
    </source>
</reference>
<dbReference type="Gene3D" id="2.60.40.3620">
    <property type="match status" value="2"/>
</dbReference>
<evidence type="ECO:0000313" key="2">
    <source>
        <dbReference type="EMBL" id="AMD84429.1"/>
    </source>
</evidence>
<evidence type="ECO:0000313" key="3">
    <source>
        <dbReference type="EMBL" id="SNV10601.1"/>
    </source>
</evidence>
<name>A0AAX2GY67_9FLAO</name>
<proteinExistence type="predicted"/>
<gene>
    <name evidence="2" type="ORF">AXF12_02090</name>
    <name evidence="3" type="ORF">SAMEA44541418_01333</name>
</gene>
<dbReference type="AlphaFoldDB" id="A0AAX2GY67"/>
<dbReference type="PROSITE" id="PS51257">
    <property type="entry name" value="PROKAR_LIPOPROTEIN"/>
    <property type="match status" value="1"/>
</dbReference>
<dbReference type="Proteomes" id="UP000215539">
    <property type="component" value="Chromosome 1"/>
</dbReference>
<sequence length="350" mass="37887">MRKIAIIALLALTAITSCEKEDKATLDDSTTTISTTLSINSLVLTKDNASGEALTVSWKTSEFNIPVPVQSYTVEFSYNDQKAVVAATKSPLTLTGEELNNILAKLKFDAGVATDIKVKVLAKLGASKEIASAEKKLTATRYEDVIQPSEWGVVGTINGWGNTPDIPFWDTDDNLKVAYVTLKKSDEFKIRKGASWDKGGNLGGQTNPEKVILGQEKELLNAGNSGNLKVPEDGTYRIILDDKKPSIIVEKYSWGLIGNAAKGFGDKDDIAMTYNGAYDRWEIDSVVLTGGGDNRIKFRLNNSWSTNFGKGDTDGVLKSGGGDIPISKSGTYKVIMKFKGNTGSYEFIAK</sequence>
<evidence type="ECO:0000313" key="4">
    <source>
        <dbReference type="Proteomes" id="UP000065822"/>
    </source>
</evidence>
<dbReference type="Pfam" id="PF14292">
    <property type="entry name" value="SusE"/>
    <property type="match status" value="1"/>
</dbReference>
<protein>
    <recommendedName>
        <fullName evidence="1">SusE outer membrane protein domain-containing protein</fullName>
    </recommendedName>
</protein>
<dbReference type="Proteomes" id="UP000065822">
    <property type="component" value="Chromosome"/>
</dbReference>
<dbReference type="EMBL" id="CP014227">
    <property type="protein sequence ID" value="AMD84429.1"/>
    <property type="molecule type" value="Genomic_DNA"/>
</dbReference>
<keyword evidence="4" id="KW-1185">Reference proteome</keyword>
<dbReference type="InterPro" id="IPR025970">
    <property type="entry name" value="SusE"/>
</dbReference>
<dbReference type="RefSeq" id="WP_066427995.1">
    <property type="nucleotide sequence ID" value="NZ_CP014227.1"/>
</dbReference>
<dbReference type="CDD" id="cd12956">
    <property type="entry name" value="CBM_SusE-F_like"/>
    <property type="match status" value="1"/>
</dbReference>
<evidence type="ECO:0000259" key="1">
    <source>
        <dbReference type="Pfam" id="PF14292"/>
    </source>
</evidence>
<feature type="domain" description="SusE outer membrane protein" evidence="1">
    <location>
        <begin position="20"/>
        <end position="120"/>
    </location>
</feature>
<dbReference type="EMBL" id="LT906449">
    <property type="protein sequence ID" value="SNV10601.1"/>
    <property type="molecule type" value="Genomic_DNA"/>
</dbReference>
<reference evidence="3 5" key="2">
    <citation type="submission" date="2017-06" db="EMBL/GenBank/DDBJ databases">
        <authorList>
            <consortium name="Pathogen Informatics"/>
        </authorList>
    </citation>
    <scope>NUCLEOTIDE SEQUENCE [LARGE SCALE GENOMIC DNA]</scope>
    <source>
        <strain evidence="3 5">NCTC12947</strain>
    </source>
</reference>
<organism evidence="3 5">
    <name type="scientific">Capnocytophaga haemolytica</name>
    <dbReference type="NCBI Taxonomy" id="45243"/>
    <lineage>
        <taxon>Bacteria</taxon>
        <taxon>Pseudomonadati</taxon>
        <taxon>Bacteroidota</taxon>
        <taxon>Flavobacteriia</taxon>
        <taxon>Flavobacteriales</taxon>
        <taxon>Flavobacteriaceae</taxon>
        <taxon>Capnocytophaga</taxon>
    </lineage>
</organism>
<dbReference type="KEGG" id="chg:AXF12_02090"/>
<accession>A0AAX2GY67</accession>
<evidence type="ECO:0000313" key="5">
    <source>
        <dbReference type="Proteomes" id="UP000215539"/>
    </source>
</evidence>